<dbReference type="AlphaFoldDB" id="A0A1M6SMD7"/>
<keyword evidence="2" id="KW-1185">Reference proteome</keyword>
<evidence type="ECO:0000313" key="2">
    <source>
        <dbReference type="Proteomes" id="UP000184474"/>
    </source>
</evidence>
<dbReference type="EMBL" id="FRAA01000005">
    <property type="protein sequence ID" value="SHK45797.1"/>
    <property type="molecule type" value="Genomic_DNA"/>
</dbReference>
<dbReference type="RefSeq" id="WP_139281014.1">
    <property type="nucleotide sequence ID" value="NZ_FRAA01000005.1"/>
</dbReference>
<accession>A0A1M6SMD7</accession>
<reference evidence="2" key="1">
    <citation type="submission" date="2016-11" db="EMBL/GenBank/DDBJ databases">
        <authorList>
            <person name="Varghese N."/>
            <person name="Submissions S."/>
        </authorList>
    </citation>
    <scope>NUCLEOTIDE SEQUENCE [LARGE SCALE GENOMIC DNA]</scope>
    <source>
        <strain evidence="2">DSM 26134</strain>
    </source>
</reference>
<protein>
    <submittedName>
        <fullName evidence="1">Uncharacterized protein</fullName>
    </submittedName>
</protein>
<dbReference type="Proteomes" id="UP000184474">
    <property type="component" value="Unassembled WGS sequence"/>
</dbReference>
<gene>
    <name evidence="1" type="ORF">SAMN04488028_10570</name>
</gene>
<dbReference type="STRING" id="156994.SAMN04488028_10570"/>
<name>A0A1M6SMD7_REIAG</name>
<proteinExistence type="predicted"/>
<organism evidence="1 2">
    <name type="scientific">Reichenbachiella agariperforans</name>
    <dbReference type="NCBI Taxonomy" id="156994"/>
    <lineage>
        <taxon>Bacteria</taxon>
        <taxon>Pseudomonadati</taxon>
        <taxon>Bacteroidota</taxon>
        <taxon>Cytophagia</taxon>
        <taxon>Cytophagales</taxon>
        <taxon>Reichenbachiellaceae</taxon>
        <taxon>Reichenbachiella</taxon>
    </lineage>
</organism>
<evidence type="ECO:0000313" key="1">
    <source>
        <dbReference type="EMBL" id="SHK45797.1"/>
    </source>
</evidence>
<sequence>MKTTHIYTLILLVLVGLIVYQSLVNQDSFRQAQSLSQSLKVQIDTLQSIAAQYERIHQNYETLHAQLLLSQHRISDMNQDLTRISDEQQQDVIQIRDSLRQVLRTYDAVSPNMMSHHQIPSP</sequence>